<sequence>MAPFESPEQYSPTHFGYKRFYEDVRILYRSLTETHTLKMEDLENFIDLIEYDKRLYRLALVECPVLRLPQSHGWPHPNPYKAWLMRKFFDRRPLPKPVIPPPPYSSVTEAERLRARQRVLREYMGIRSHERRPFETGEKTNILRYATYLVGLPDHGHGADQAFYYGDSGKACIKYVDRNGVSLRDPDFRLYKRR</sequence>
<comment type="caution">
    <text evidence="1">The sequence shown here is derived from an EMBL/GenBank/DDBJ whole genome shotgun (WGS) entry which is preliminary data.</text>
</comment>
<accession>A0A1J9RAM3</accession>
<dbReference type="OrthoDB" id="10344866at2759"/>
<proteinExistence type="predicted"/>
<dbReference type="Proteomes" id="UP000183809">
    <property type="component" value="Unassembled WGS sequence"/>
</dbReference>
<keyword evidence="2" id="KW-1185">Reference proteome</keyword>
<dbReference type="AlphaFoldDB" id="A0A1J9RAM3"/>
<gene>
    <name evidence="1" type="ORF">BKCO1_7000203</name>
</gene>
<organism evidence="1 2">
    <name type="scientific">Diplodia corticola</name>
    <dbReference type="NCBI Taxonomy" id="236234"/>
    <lineage>
        <taxon>Eukaryota</taxon>
        <taxon>Fungi</taxon>
        <taxon>Dikarya</taxon>
        <taxon>Ascomycota</taxon>
        <taxon>Pezizomycotina</taxon>
        <taxon>Dothideomycetes</taxon>
        <taxon>Dothideomycetes incertae sedis</taxon>
        <taxon>Botryosphaeriales</taxon>
        <taxon>Botryosphaeriaceae</taxon>
        <taxon>Diplodia</taxon>
    </lineage>
</organism>
<evidence type="ECO:0000313" key="2">
    <source>
        <dbReference type="Proteomes" id="UP000183809"/>
    </source>
</evidence>
<evidence type="ECO:0000313" key="1">
    <source>
        <dbReference type="EMBL" id="OJD37521.1"/>
    </source>
</evidence>
<dbReference type="EMBL" id="MNUE01000007">
    <property type="protein sequence ID" value="OJD37521.1"/>
    <property type="molecule type" value="Genomic_DNA"/>
</dbReference>
<reference evidence="1 2" key="1">
    <citation type="submission" date="2016-10" db="EMBL/GenBank/DDBJ databases">
        <title>Proteomics and genomics reveal pathogen-plant mechanisms compatible with a hemibiotrophic lifestyle of Diplodia corticola.</title>
        <authorList>
            <person name="Fernandes I."/>
            <person name="De Jonge R."/>
            <person name="Van De Peer Y."/>
            <person name="Devreese B."/>
            <person name="Alves A."/>
            <person name="Esteves A.C."/>
        </authorList>
    </citation>
    <scope>NUCLEOTIDE SEQUENCE [LARGE SCALE GENOMIC DNA]</scope>
    <source>
        <strain evidence="1 2">CBS 112549</strain>
    </source>
</reference>
<dbReference type="GeneID" id="31018917"/>
<protein>
    <submittedName>
        <fullName evidence="1">Uncharacterized protein</fullName>
    </submittedName>
</protein>
<name>A0A1J9RAM3_9PEZI</name>
<dbReference type="RefSeq" id="XP_020133660.1">
    <property type="nucleotide sequence ID" value="XM_020278656.1"/>
</dbReference>